<dbReference type="GO" id="GO:0016740">
    <property type="term" value="F:transferase activity"/>
    <property type="evidence" value="ECO:0007669"/>
    <property type="project" value="UniProtKB-KW"/>
</dbReference>
<dbReference type="PANTHER" id="PTHR22916">
    <property type="entry name" value="GLYCOSYLTRANSFERASE"/>
    <property type="match status" value="1"/>
</dbReference>
<dbReference type="SUPFAM" id="SSF53448">
    <property type="entry name" value="Nucleotide-diphospho-sugar transferases"/>
    <property type="match status" value="1"/>
</dbReference>
<reference evidence="2 3" key="1">
    <citation type="journal article" date="2015" name="Nature">
        <title>rRNA introns, odd ribosomes, and small enigmatic genomes across a large radiation of phyla.</title>
        <authorList>
            <person name="Brown C.T."/>
            <person name="Hug L.A."/>
            <person name="Thomas B.C."/>
            <person name="Sharon I."/>
            <person name="Castelle C.J."/>
            <person name="Singh A."/>
            <person name="Wilkins M.J."/>
            <person name="Williams K.H."/>
            <person name="Banfield J.F."/>
        </authorList>
    </citation>
    <scope>NUCLEOTIDE SEQUENCE [LARGE SCALE GENOMIC DNA]</scope>
</reference>
<dbReference type="PANTHER" id="PTHR22916:SF64">
    <property type="entry name" value="TRANSFERASE, PUTATIVE-RELATED"/>
    <property type="match status" value="1"/>
</dbReference>
<evidence type="ECO:0000313" key="3">
    <source>
        <dbReference type="Proteomes" id="UP000034739"/>
    </source>
</evidence>
<dbReference type="Pfam" id="PF00535">
    <property type="entry name" value="Glycos_transf_2"/>
    <property type="match status" value="1"/>
</dbReference>
<gene>
    <name evidence="2" type="ORF">UY16_C0029G0004</name>
</gene>
<dbReference type="PATRIC" id="fig|1618445.3.peg.827"/>
<proteinExistence type="predicted"/>
<dbReference type="InterPro" id="IPR029044">
    <property type="entry name" value="Nucleotide-diphossugar_trans"/>
</dbReference>
<dbReference type="Proteomes" id="UP000034739">
    <property type="component" value="Unassembled WGS sequence"/>
</dbReference>
<evidence type="ECO:0000313" key="2">
    <source>
        <dbReference type="EMBL" id="KKU87365.1"/>
    </source>
</evidence>
<protein>
    <submittedName>
        <fullName evidence="2">Glycosyl transferase family 2</fullName>
    </submittedName>
</protein>
<sequence length="265" mass="30461">MKSPMFSVIIPTLNEEKFLPKLLTSLVDQANRDFEVIVVDGKSRDKTVAVAKTFIKRLPKLKIIISKKASLPLQRNIGARAAHGEWFMFLDADDVLLSHALDRCRVYTRAHPTMKFFTSWFTPDGSTFGDVVWILFAIFFVESARNMKRQIAPGPFIAVQKDIFGKSKGFEEGRAYGEDQEFSIRLWEQGVKLEILRESLYEYSLRRFRKEGALKMVQIYTIASIVGLLTKRAPRQLAGYIMGGHLYTKKKDQSKLQKLLKELFE</sequence>
<organism evidence="2 3">
    <name type="scientific">Candidatus Gottesmanbacteria bacterium GW2011_GWA2_47_9</name>
    <dbReference type="NCBI Taxonomy" id="1618445"/>
    <lineage>
        <taxon>Bacteria</taxon>
        <taxon>Candidatus Gottesmaniibacteriota</taxon>
    </lineage>
</organism>
<name>A0A0G1WYR2_9BACT</name>
<dbReference type="EMBL" id="LCOY01000029">
    <property type="protein sequence ID" value="KKU87365.1"/>
    <property type="molecule type" value="Genomic_DNA"/>
</dbReference>
<dbReference type="Gene3D" id="3.90.550.10">
    <property type="entry name" value="Spore Coat Polysaccharide Biosynthesis Protein SpsA, Chain A"/>
    <property type="match status" value="1"/>
</dbReference>
<feature type="domain" description="Glycosyltransferase 2-like" evidence="1">
    <location>
        <begin position="7"/>
        <end position="102"/>
    </location>
</feature>
<accession>A0A0G1WYR2</accession>
<keyword evidence="2" id="KW-0808">Transferase</keyword>
<comment type="caution">
    <text evidence="2">The sequence shown here is derived from an EMBL/GenBank/DDBJ whole genome shotgun (WGS) entry which is preliminary data.</text>
</comment>
<evidence type="ECO:0000259" key="1">
    <source>
        <dbReference type="Pfam" id="PF00535"/>
    </source>
</evidence>
<dbReference type="AlphaFoldDB" id="A0A0G1WYR2"/>
<dbReference type="InterPro" id="IPR001173">
    <property type="entry name" value="Glyco_trans_2-like"/>
</dbReference>